<dbReference type="Proteomes" id="UP001457282">
    <property type="component" value="Unassembled WGS sequence"/>
</dbReference>
<comment type="caution">
    <text evidence="1">The sequence shown here is derived from an EMBL/GenBank/DDBJ whole genome shotgun (WGS) entry which is preliminary data.</text>
</comment>
<reference evidence="1 2" key="1">
    <citation type="journal article" date="2023" name="G3 (Bethesda)">
        <title>A chromosome-length genome assembly and annotation of blackberry (Rubus argutus, cv. 'Hillquist').</title>
        <authorList>
            <person name="Bruna T."/>
            <person name="Aryal R."/>
            <person name="Dudchenko O."/>
            <person name="Sargent D.J."/>
            <person name="Mead D."/>
            <person name="Buti M."/>
            <person name="Cavallini A."/>
            <person name="Hytonen T."/>
            <person name="Andres J."/>
            <person name="Pham M."/>
            <person name="Weisz D."/>
            <person name="Mascagni F."/>
            <person name="Usai G."/>
            <person name="Natali L."/>
            <person name="Bassil N."/>
            <person name="Fernandez G.E."/>
            <person name="Lomsadze A."/>
            <person name="Armour M."/>
            <person name="Olukolu B."/>
            <person name="Poorten T."/>
            <person name="Britton C."/>
            <person name="Davik J."/>
            <person name="Ashrafi H."/>
            <person name="Aiden E.L."/>
            <person name="Borodovsky M."/>
            <person name="Worthington M."/>
        </authorList>
    </citation>
    <scope>NUCLEOTIDE SEQUENCE [LARGE SCALE GENOMIC DNA]</scope>
    <source>
        <strain evidence="1">PI 553951</strain>
    </source>
</reference>
<dbReference type="AlphaFoldDB" id="A0AAW1XB34"/>
<name>A0AAW1XB34_RUBAR</name>
<organism evidence="1 2">
    <name type="scientific">Rubus argutus</name>
    <name type="common">Southern blackberry</name>
    <dbReference type="NCBI Taxonomy" id="59490"/>
    <lineage>
        <taxon>Eukaryota</taxon>
        <taxon>Viridiplantae</taxon>
        <taxon>Streptophyta</taxon>
        <taxon>Embryophyta</taxon>
        <taxon>Tracheophyta</taxon>
        <taxon>Spermatophyta</taxon>
        <taxon>Magnoliopsida</taxon>
        <taxon>eudicotyledons</taxon>
        <taxon>Gunneridae</taxon>
        <taxon>Pentapetalae</taxon>
        <taxon>rosids</taxon>
        <taxon>fabids</taxon>
        <taxon>Rosales</taxon>
        <taxon>Rosaceae</taxon>
        <taxon>Rosoideae</taxon>
        <taxon>Rosoideae incertae sedis</taxon>
        <taxon>Rubus</taxon>
    </lineage>
</organism>
<evidence type="ECO:0000313" key="1">
    <source>
        <dbReference type="EMBL" id="KAK9933386.1"/>
    </source>
</evidence>
<keyword evidence="2" id="KW-1185">Reference proteome</keyword>
<gene>
    <name evidence="1" type="ORF">M0R45_020584</name>
</gene>
<accession>A0AAW1XB34</accession>
<dbReference type="EMBL" id="JBEDUW010000004">
    <property type="protein sequence ID" value="KAK9933386.1"/>
    <property type="molecule type" value="Genomic_DNA"/>
</dbReference>
<protein>
    <submittedName>
        <fullName evidence="1">Uncharacterized protein</fullName>
    </submittedName>
</protein>
<proteinExistence type="predicted"/>
<sequence>MVGDASGGIGWSDDAGESMGSWGIDGRVESLDRLDGAAVQLVSLVVVWASWRLWHCGLKSELDLWLCYGIYRRKPTAGLGVSANGAVEIVEATTEVMVVKLELSTG</sequence>
<evidence type="ECO:0000313" key="2">
    <source>
        <dbReference type="Proteomes" id="UP001457282"/>
    </source>
</evidence>